<dbReference type="Gramene" id="PHT76978">
    <property type="protein sequence ID" value="PHT76978"/>
    <property type="gene ID" value="T459_20500"/>
</dbReference>
<dbReference type="InterPro" id="IPR015590">
    <property type="entry name" value="Aldehyde_DH_dom"/>
</dbReference>
<dbReference type="Pfam" id="PF00171">
    <property type="entry name" value="Aldedh"/>
    <property type="match status" value="1"/>
</dbReference>
<keyword evidence="5" id="KW-1185">Reference proteome</keyword>
<keyword evidence="2" id="KW-0520">NAD</keyword>
<evidence type="ECO:0000256" key="2">
    <source>
        <dbReference type="ARBA" id="ARBA00023027"/>
    </source>
</evidence>
<dbReference type="STRING" id="4072.A0A2G2Z4N8"/>
<dbReference type="PANTHER" id="PTHR43860">
    <property type="entry name" value="BETAINE ALDEHYDE DEHYDROGENASE"/>
    <property type="match status" value="1"/>
</dbReference>
<dbReference type="InterPro" id="IPR016161">
    <property type="entry name" value="Ald_DH/histidinol_DH"/>
</dbReference>
<gene>
    <name evidence="4" type="ORF">T459_20500</name>
</gene>
<dbReference type="EMBL" id="AYRZ02000007">
    <property type="protein sequence ID" value="PHT76978.1"/>
    <property type="molecule type" value="Genomic_DNA"/>
</dbReference>
<dbReference type="PANTHER" id="PTHR43860:SF8">
    <property type="entry name" value="AMINOALDEHYDE DEHYDROGENASE 2"/>
    <property type="match status" value="1"/>
</dbReference>
<comment type="caution">
    <text evidence="4">The sequence shown here is derived from an EMBL/GenBank/DDBJ whole genome shotgun (WGS) entry which is preliminary data.</text>
</comment>
<dbReference type="Proteomes" id="UP000222542">
    <property type="component" value="Unassembled WGS sequence"/>
</dbReference>
<feature type="domain" description="Aldehyde dehydrogenase" evidence="3">
    <location>
        <begin position="38"/>
        <end position="124"/>
    </location>
</feature>
<dbReference type="Gene3D" id="3.40.605.10">
    <property type="entry name" value="Aldehyde Dehydrogenase, Chain A, domain 1"/>
    <property type="match status" value="1"/>
</dbReference>
<dbReference type="GO" id="GO:0110095">
    <property type="term" value="P:cellular detoxification of aldehyde"/>
    <property type="evidence" value="ECO:0007669"/>
    <property type="project" value="UniProtKB-ARBA"/>
</dbReference>
<evidence type="ECO:0000313" key="5">
    <source>
        <dbReference type="Proteomes" id="UP000222542"/>
    </source>
</evidence>
<reference evidence="4 5" key="2">
    <citation type="journal article" date="2017" name="Genome Biol.">
        <title>New reference genome sequences of hot pepper reveal the massive evolution of plant disease-resistance genes by retroduplication.</title>
        <authorList>
            <person name="Kim S."/>
            <person name="Park J."/>
            <person name="Yeom S.I."/>
            <person name="Kim Y.M."/>
            <person name="Seo E."/>
            <person name="Kim K.T."/>
            <person name="Kim M.S."/>
            <person name="Lee J.M."/>
            <person name="Cheong K."/>
            <person name="Shin H.S."/>
            <person name="Kim S.B."/>
            <person name="Han K."/>
            <person name="Lee J."/>
            <person name="Park M."/>
            <person name="Lee H.A."/>
            <person name="Lee H.Y."/>
            <person name="Lee Y."/>
            <person name="Oh S."/>
            <person name="Lee J.H."/>
            <person name="Choi E."/>
            <person name="Choi E."/>
            <person name="Lee S.E."/>
            <person name="Jeon J."/>
            <person name="Kim H."/>
            <person name="Choi G."/>
            <person name="Song H."/>
            <person name="Lee J."/>
            <person name="Lee S.C."/>
            <person name="Kwon J.K."/>
            <person name="Lee H.Y."/>
            <person name="Koo N."/>
            <person name="Hong Y."/>
            <person name="Kim R.W."/>
            <person name="Kang W.H."/>
            <person name="Huh J.H."/>
            <person name="Kang B.C."/>
            <person name="Yang T.J."/>
            <person name="Lee Y.H."/>
            <person name="Bennetzen J.L."/>
            <person name="Choi D."/>
        </authorList>
    </citation>
    <scope>NUCLEOTIDE SEQUENCE [LARGE SCALE GENOMIC DNA]</scope>
    <source>
        <strain evidence="5">cv. CM334</strain>
    </source>
</reference>
<dbReference type="SUPFAM" id="SSF53720">
    <property type="entry name" value="ALDH-like"/>
    <property type="match status" value="1"/>
</dbReference>
<reference evidence="4 5" key="1">
    <citation type="journal article" date="2014" name="Nat. Genet.">
        <title>Genome sequence of the hot pepper provides insights into the evolution of pungency in Capsicum species.</title>
        <authorList>
            <person name="Kim S."/>
            <person name="Park M."/>
            <person name="Yeom S.I."/>
            <person name="Kim Y.M."/>
            <person name="Lee J.M."/>
            <person name="Lee H.A."/>
            <person name="Seo E."/>
            <person name="Choi J."/>
            <person name="Cheong K."/>
            <person name="Kim K.T."/>
            <person name="Jung K."/>
            <person name="Lee G.W."/>
            <person name="Oh S.K."/>
            <person name="Bae C."/>
            <person name="Kim S.B."/>
            <person name="Lee H.Y."/>
            <person name="Kim S.Y."/>
            <person name="Kim M.S."/>
            <person name="Kang B.C."/>
            <person name="Jo Y.D."/>
            <person name="Yang H.B."/>
            <person name="Jeong H.J."/>
            <person name="Kang W.H."/>
            <person name="Kwon J.K."/>
            <person name="Shin C."/>
            <person name="Lim J.Y."/>
            <person name="Park J.H."/>
            <person name="Huh J.H."/>
            <person name="Kim J.S."/>
            <person name="Kim B.D."/>
            <person name="Cohen O."/>
            <person name="Paran I."/>
            <person name="Suh M.C."/>
            <person name="Lee S.B."/>
            <person name="Kim Y.K."/>
            <person name="Shin Y."/>
            <person name="Noh S.J."/>
            <person name="Park J."/>
            <person name="Seo Y.S."/>
            <person name="Kwon S.Y."/>
            <person name="Kim H.A."/>
            <person name="Park J.M."/>
            <person name="Kim H.J."/>
            <person name="Choi S.B."/>
            <person name="Bosland P.W."/>
            <person name="Reeves G."/>
            <person name="Jo S.H."/>
            <person name="Lee B.W."/>
            <person name="Cho H.T."/>
            <person name="Choi H.S."/>
            <person name="Lee M.S."/>
            <person name="Yu Y."/>
            <person name="Do Choi Y."/>
            <person name="Park B.S."/>
            <person name="van Deynze A."/>
            <person name="Ashrafi H."/>
            <person name="Hill T."/>
            <person name="Kim W.T."/>
            <person name="Pai H.S."/>
            <person name="Ahn H.K."/>
            <person name="Yeam I."/>
            <person name="Giovannoni J.J."/>
            <person name="Rose J.K."/>
            <person name="Sorensen I."/>
            <person name="Lee S.J."/>
            <person name="Kim R.W."/>
            <person name="Choi I.Y."/>
            <person name="Choi B.S."/>
            <person name="Lim J.S."/>
            <person name="Lee Y.H."/>
            <person name="Choi D."/>
        </authorList>
    </citation>
    <scope>NUCLEOTIDE SEQUENCE [LARGE SCALE GENOMIC DNA]</scope>
    <source>
        <strain evidence="5">cv. CM334</strain>
    </source>
</reference>
<evidence type="ECO:0000259" key="3">
    <source>
        <dbReference type="Pfam" id="PF00171"/>
    </source>
</evidence>
<accession>A0A2G2Z4N8</accession>
<organism evidence="4 5">
    <name type="scientific">Capsicum annuum</name>
    <name type="common">Capsicum pepper</name>
    <dbReference type="NCBI Taxonomy" id="4072"/>
    <lineage>
        <taxon>Eukaryota</taxon>
        <taxon>Viridiplantae</taxon>
        <taxon>Streptophyta</taxon>
        <taxon>Embryophyta</taxon>
        <taxon>Tracheophyta</taxon>
        <taxon>Spermatophyta</taxon>
        <taxon>Magnoliopsida</taxon>
        <taxon>eudicotyledons</taxon>
        <taxon>Gunneridae</taxon>
        <taxon>Pentapetalae</taxon>
        <taxon>asterids</taxon>
        <taxon>lamiids</taxon>
        <taxon>Solanales</taxon>
        <taxon>Solanaceae</taxon>
        <taxon>Solanoideae</taxon>
        <taxon>Capsiceae</taxon>
        <taxon>Capsicum</taxon>
    </lineage>
</organism>
<dbReference type="GO" id="GO:0019145">
    <property type="term" value="F:aminobutyraldehyde dehydrogenase (NAD+) activity"/>
    <property type="evidence" value="ECO:0007669"/>
    <property type="project" value="UniProtKB-ARBA"/>
</dbReference>
<protein>
    <recommendedName>
        <fullName evidence="3">Aldehyde dehydrogenase domain-containing protein</fullName>
    </recommendedName>
</protein>
<evidence type="ECO:0000313" key="4">
    <source>
        <dbReference type="EMBL" id="PHT76978.1"/>
    </source>
</evidence>
<proteinExistence type="inferred from homology"/>
<comment type="similarity">
    <text evidence="1">Belongs to the aldehyde dehydrogenase family.</text>
</comment>
<evidence type="ECO:0000256" key="1">
    <source>
        <dbReference type="ARBA" id="ARBA00009986"/>
    </source>
</evidence>
<dbReference type="AlphaFoldDB" id="A0A2G2Z4N8"/>
<sequence>MEGSIDIDTLELDERQPATFSTSLRPEVIQKVFIDGEWREPVKKNRLPISNPATEETIGDIPAATVEDVDNPVKAARRALRRDDWGSTTGAQRAKYLRAIAAKVQERRPELATLETIDNGKPLNILTGLGHEAGSPLIDRERPGPSWFGNAHHGQGPDSCRDKLGIRARLMVPGLAGVALVAPVINYWWHGFPANLSTKGYNLQFPRDQWALRVAHYAPGLVYWWNTQKWFPYNSVIVEKFNRSPPNMEVASRFAKHASEIQKHNIIGFLSEYVQFTARLMSLDS</sequence>
<name>A0A2G2Z4N8_CAPAN</name>
<dbReference type="InterPro" id="IPR016162">
    <property type="entry name" value="Ald_DH_N"/>
</dbReference>